<dbReference type="Proteomes" id="UP000601223">
    <property type="component" value="Unassembled WGS sequence"/>
</dbReference>
<comment type="caution">
    <text evidence="2">The sequence shown here is derived from an EMBL/GenBank/DDBJ whole genome shotgun (WGS) entry which is preliminary data.</text>
</comment>
<protein>
    <recommendedName>
        <fullName evidence="1">PIN like domain-containing protein</fullName>
    </recommendedName>
</protein>
<evidence type="ECO:0000313" key="3">
    <source>
        <dbReference type="Proteomes" id="UP000601223"/>
    </source>
</evidence>
<name>A0A8J3JS57_9ACTN</name>
<evidence type="ECO:0000313" key="2">
    <source>
        <dbReference type="EMBL" id="GIF82819.1"/>
    </source>
</evidence>
<dbReference type="AlphaFoldDB" id="A0A8J3JS57"/>
<sequence>MVAFNEQFRHFLVPSKDDIQQAFSSGLVVLDTNVLFSAYRYTSEASEQLLTVIEKMRDRVWIPHQVGLEFYRNRVNVVSDLRNGYSSLLAHVNQTSAKVTKELQERVNELFKRVSLSEEERSLLTSSLNSAFDPLLEAIETLRKKHAQAGSLDDDPILRRIETMLEGRIGAPFGADTEAHMAEAARRIENSVPPGFRDAEKVEPYGDYFVWAQTLSRAKEINARDLLFITGDEKEDWYRQVNRKNVSARPELSAEAREVAGCSLVMMNVGDFLKNARRYLDATVSEETIRQAEIHATEIGTMFHYPSQIQRLDEAEADLGHRLANARARFFEARNRVAVTNRKYADAREREVGLKELMSSGEAHDADMLRHLAHEAEHALDAREIAHAQFRESQVEVNSLELQLDQLRMLATLARSASEATWRDAAAQALFLNGHDDSLTHLEVLRQALANVHRT</sequence>
<evidence type="ECO:0000259" key="1">
    <source>
        <dbReference type="Pfam" id="PF18476"/>
    </source>
</evidence>
<gene>
    <name evidence="2" type="ORF">Cba03nite_41680</name>
</gene>
<reference evidence="2 3" key="1">
    <citation type="submission" date="2021-01" db="EMBL/GenBank/DDBJ databases">
        <title>Whole genome shotgun sequence of Catellatospora bangladeshensis NBRC 107357.</title>
        <authorList>
            <person name="Komaki H."/>
            <person name="Tamura T."/>
        </authorList>
    </citation>
    <scope>NUCLEOTIDE SEQUENCE [LARGE SCALE GENOMIC DNA]</scope>
    <source>
        <strain evidence="2 3">NBRC 107357</strain>
    </source>
</reference>
<feature type="domain" description="PIN like" evidence="1">
    <location>
        <begin position="27"/>
        <end position="252"/>
    </location>
</feature>
<keyword evidence="3" id="KW-1185">Reference proteome</keyword>
<organism evidence="2 3">
    <name type="scientific">Catellatospora bangladeshensis</name>
    <dbReference type="NCBI Taxonomy" id="310355"/>
    <lineage>
        <taxon>Bacteria</taxon>
        <taxon>Bacillati</taxon>
        <taxon>Actinomycetota</taxon>
        <taxon>Actinomycetes</taxon>
        <taxon>Micromonosporales</taxon>
        <taxon>Micromonosporaceae</taxon>
        <taxon>Catellatospora</taxon>
    </lineage>
</organism>
<dbReference type="EMBL" id="BONF01000025">
    <property type="protein sequence ID" value="GIF82819.1"/>
    <property type="molecule type" value="Genomic_DNA"/>
</dbReference>
<proteinExistence type="predicted"/>
<accession>A0A8J3JS57</accession>
<dbReference type="InterPro" id="IPR041578">
    <property type="entry name" value="PIN_8"/>
</dbReference>
<dbReference type="Pfam" id="PF18476">
    <property type="entry name" value="PIN_8"/>
    <property type="match status" value="1"/>
</dbReference>